<dbReference type="RefSeq" id="XP_022384325.1">
    <property type="nucleotide sequence ID" value="XM_022537857.1"/>
</dbReference>
<dbReference type="Gene3D" id="3.20.20.100">
    <property type="entry name" value="NADP-dependent oxidoreductase domain"/>
    <property type="match status" value="1"/>
</dbReference>
<gene>
    <name evidence="3" type="ORF">ABOM_010729</name>
</gene>
<sequence>MAALKPLPPTGFGLLGMTWRPLKTPGEQAFAAMKAAIAGGATLWSSSSIYGMSPEPPTAGLWLLRRCFEKYPEDEPKVTLFMHACFDATAEEHVGKGGVKKIDIFGPTRMDRNIPLEETVGAFKELVDEGQIGFVG</sequence>
<dbReference type="InterPro" id="IPR036812">
    <property type="entry name" value="NAD(P)_OxRdtase_dom_sf"/>
</dbReference>
<keyword evidence="4" id="KW-1185">Reference proteome</keyword>
<dbReference type="GO" id="GO:0016491">
    <property type="term" value="F:oxidoreductase activity"/>
    <property type="evidence" value="ECO:0007669"/>
    <property type="project" value="UniProtKB-KW"/>
</dbReference>
<dbReference type="InterPro" id="IPR023210">
    <property type="entry name" value="NADP_OxRdtase_dom"/>
</dbReference>
<evidence type="ECO:0000313" key="3">
    <source>
        <dbReference type="EMBL" id="OGM40608.1"/>
    </source>
</evidence>
<reference evidence="3 4" key="1">
    <citation type="journal article" date="2016" name="Genome Biol. Evol.">
        <title>Draft genome sequence of an aflatoxigenic Aspergillus species, A. bombycis.</title>
        <authorList>
            <person name="Moore G.G."/>
            <person name="Mack B.M."/>
            <person name="Beltz S.B."/>
            <person name="Gilbert M.K."/>
        </authorList>
    </citation>
    <scope>NUCLEOTIDE SEQUENCE [LARGE SCALE GENOMIC DNA]</scope>
    <source>
        <strain evidence="4">NRRL 26010</strain>
    </source>
</reference>
<organism evidence="3 4">
    <name type="scientific">Aspergillus bombycis</name>
    <dbReference type="NCBI Taxonomy" id="109264"/>
    <lineage>
        <taxon>Eukaryota</taxon>
        <taxon>Fungi</taxon>
        <taxon>Dikarya</taxon>
        <taxon>Ascomycota</taxon>
        <taxon>Pezizomycotina</taxon>
        <taxon>Eurotiomycetes</taxon>
        <taxon>Eurotiomycetidae</taxon>
        <taxon>Eurotiales</taxon>
        <taxon>Aspergillaceae</taxon>
        <taxon>Aspergillus</taxon>
    </lineage>
</organism>
<accession>A0A1F7ZNA3</accession>
<evidence type="ECO:0000259" key="2">
    <source>
        <dbReference type="Pfam" id="PF00248"/>
    </source>
</evidence>
<dbReference type="Proteomes" id="UP000179179">
    <property type="component" value="Unassembled WGS sequence"/>
</dbReference>
<protein>
    <recommendedName>
        <fullName evidence="2">NADP-dependent oxidoreductase domain-containing protein</fullName>
    </recommendedName>
</protein>
<dbReference type="OrthoDB" id="37537at2759"/>
<comment type="caution">
    <text evidence="3">The sequence shown here is derived from an EMBL/GenBank/DDBJ whole genome shotgun (WGS) entry which is preliminary data.</text>
</comment>
<evidence type="ECO:0000313" key="4">
    <source>
        <dbReference type="Proteomes" id="UP000179179"/>
    </source>
</evidence>
<name>A0A1F7ZNA3_9EURO</name>
<dbReference type="Pfam" id="PF00248">
    <property type="entry name" value="Aldo_ket_red"/>
    <property type="match status" value="1"/>
</dbReference>
<dbReference type="AlphaFoldDB" id="A0A1F7ZNA3"/>
<feature type="domain" description="NADP-dependent oxidoreductase" evidence="2">
    <location>
        <begin position="11"/>
        <end position="136"/>
    </location>
</feature>
<evidence type="ECO:0000256" key="1">
    <source>
        <dbReference type="ARBA" id="ARBA00023002"/>
    </source>
</evidence>
<dbReference type="GeneID" id="34454119"/>
<proteinExistence type="predicted"/>
<dbReference type="STRING" id="109264.A0A1F7ZNA3"/>
<dbReference type="SUPFAM" id="SSF51430">
    <property type="entry name" value="NAD(P)-linked oxidoreductase"/>
    <property type="match status" value="1"/>
</dbReference>
<dbReference type="EMBL" id="LYCR01000137">
    <property type="protein sequence ID" value="OGM40608.1"/>
    <property type="molecule type" value="Genomic_DNA"/>
</dbReference>
<keyword evidence="1" id="KW-0560">Oxidoreductase</keyword>